<evidence type="ECO:0000313" key="4">
    <source>
        <dbReference type="Proteomes" id="UP000240760"/>
    </source>
</evidence>
<gene>
    <name evidence="3" type="ORF">M440DRAFT_1428503</name>
</gene>
<dbReference type="Gene3D" id="3.40.50.10540">
    <property type="entry name" value="Crotonobetainyl-coa:carnitine coa-transferase, domain 1"/>
    <property type="match status" value="1"/>
</dbReference>
<keyword evidence="4" id="KW-1185">Reference proteome</keyword>
<dbReference type="InterPro" id="IPR023606">
    <property type="entry name" value="CoA-Trfase_III_dom_1_sf"/>
</dbReference>
<feature type="region of interest" description="Disordered" evidence="2">
    <location>
        <begin position="73"/>
        <end position="95"/>
    </location>
</feature>
<dbReference type="InterPro" id="IPR050509">
    <property type="entry name" value="CoA-transferase_III"/>
</dbReference>
<accession>A0A2T4CBZ0</accession>
<dbReference type="OrthoDB" id="5863171at2759"/>
<dbReference type="GO" id="GO:0016740">
    <property type="term" value="F:transferase activity"/>
    <property type="evidence" value="ECO:0007669"/>
    <property type="project" value="UniProtKB-KW"/>
</dbReference>
<keyword evidence="3" id="KW-0808">Transferase</keyword>
<dbReference type="PANTHER" id="PTHR48228:SF4">
    <property type="entry name" value="BLR3030 PROTEIN"/>
    <property type="match status" value="1"/>
</dbReference>
<name>A0A2T4CBZ0_TRILO</name>
<reference evidence="3 4" key="1">
    <citation type="submission" date="2016-07" db="EMBL/GenBank/DDBJ databases">
        <title>Multiple horizontal gene transfer events from other fungi enriched the ability of initially mycotrophic Trichoderma (Ascomycota) to feed on dead plant biomass.</title>
        <authorList>
            <consortium name="DOE Joint Genome Institute"/>
            <person name="Aerts A."/>
            <person name="Atanasova L."/>
            <person name="Chenthamara K."/>
            <person name="Zhang J."/>
            <person name="Grujic M."/>
            <person name="Henrissat B."/>
            <person name="Kuo A."/>
            <person name="Salamov A."/>
            <person name="Lipzen A."/>
            <person name="Labutti K."/>
            <person name="Barry K."/>
            <person name="Miao Y."/>
            <person name="Rahimi M.J."/>
            <person name="Shen Q."/>
            <person name="Grigoriev I.V."/>
            <person name="Kubicek C.P."/>
            <person name="Druzhinina I.S."/>
        </authorList>
    </citation>
    <scope>NUCLEOTIDE SEQUENCE [LARGE SCALE GENOMIC DNA]</scope>
    <source>
        <strain evidence="3 4">ATCC 18648</strain>
    </source>
</reference>
<dbReference type="Proteomes" id="UP000240760">
    <property type="component" value="Unassembled WGS sequence"/>
</dbReference>
<protein>
    <submittedName>
        <fullName evidence="3">CoA-transferase family III</fullName>
    </submittedName>
</protein>
<dbReference type="Pfam" id="PF02515">
    <property type="entry name" value="CoA_transf_3"/>
    <property type="match status" value="1"/>
</dbReference>
<evidence type="ECO:0000256" key="1">
    <source>
        <dbReference type="ARBA" id="ARBA00008383"/>
    </source>
</evidence>
<dbReference type="PANTHER" id="PTHR48228">
    <property type="entry name" value="SUCCINYL-COA--D-CITRAMALATE COA-TRANSFERASE"/>
    <property type="match status" value="1"/>
</dbReference>
<sequence>MPSNALINRTSFSAADIINDIWTSLRLPPHALSSITLPDSQPGPATPSSFKIGHLAQSSIALSALAASLVHSQRSPSSSSSSSSTSSSSPSTTIPRVTVPLHHALLEFQSERLYTIDSLPPSPSWGSIGGLHATSDSSHVRIHDVFPHHALGTLSLLSLPPTATRQDVAERVSHWKAIDLETAATERGKLAIYALRSYAEWDAHPQAAATPSHPIVLRPLAPSPPKPLPPINPPDSPTKCLLQGLRVLELSRVIAAPVAGRSLAAHGADVLWLTSPSLPSIPALDKDLSRGKRTIQLDFVSSASDRQTLLELLRTCDVLIQSYRPGSLAAHGLSPEDVQRINPHIIYANLSAFGPDGPWARRRGFDSLVQTCSGMNVSEAEHFGEGEPARALPCQALDHAAGYLLATGVLAALHRRATQGGSWVVDVSLAGVGKYLRSLGQYPDRTGFKGVPGVTAQGGVPGELLETRETAFGRMVALRHSASVEGCEVGWGEMPKPLGSDEARWL</sequence>
<comment type="similarity">
    <text evidence="1">Belongs to the CoA-transferase III family.</text>
</comment>
<proteinExistence type="inferred from homology"/>
<organism evidence="3 4">
    <name type="scientific">Trichoderma longibrachiatum ATCC 18648</name>
    <dbReference type="NCBI Taxonomy" id="983965"/>
    <lineage>
        <taxon>Eukaryota</taxon>
        <taxon>Fungi</taxon>
        <taxon>Dikarya</taxon>
        <taxon>Ascomycota</taxon>
        <taxon>Pezizomycotina</taxon>
        <taxon>Sordariomycetes</taxon>
        <taxon>Hypocreomycetidae</taxon>
        <taxon>Hypocreales</taxon>
        <taxon>Hypocreaceae</taxon>
        <taxon>Trichoderma</taxon>
    </lineage>
</organism>
<dbReference type="InterPro" id="IPR003673">
    <property type="entry name" value="CoA-Trfase_fam_III"/>
</dbReference>
<evidence type="ECO:0000313" key="3">
    <source>
        <dbReference type="EMBL" id="PTB79042.1"/>
    </source>
</evidence>
<dbReference type="AlphaFoldDB" id="A0A2T4CBZ0"/>
<dbReference type="STRING" id="983965.A0A2T4CBZ0"/>
<dbReference type="EMBL" id="KZ679128">
    <property type="protein sequence ID" value="PTB79042.1"/>
    <property type="molecule type" value="Genomic_DNA"/>
</dbReference>
<evidence type="ECO:0000256" key="2">
    <source>
        <dbReference type="SAM" id="MobiDB-lite"/>
    </source>
</evidence>
<dbReference type="SUPFAM" id="SSF89796">
    <property type="entry name" value="CoA-transferase family III (CaiB/BaiF)"/>
    <property type="match status" value="2"/>
</dbReference>
<feature type="compositionally biased region" description="Low complexity" evidence="2">
    <location>
        <begin position="73"/>
        <end position="93"/>
    </location>
</feature>